<dbReference type="EMBL" id="GIFC01006460">
    <property type="protein sequence ID" value="MXU88543.1"/>
    <property type="molecule type" value="Transcribed_RNA"/>
</dbReference>
<reference evidence="2" key="1">
    <citation type="submission" date="2019-12" db="EMBL/GenBank/DDBJ databases">
        <title>An insight into the sialome of adult female Ixodes ricinus ticks feeding for 6 days.</title>
        <authorList>
            <person name="Perner J."/>
            <person name="Ribeiro J.M.C."/>
        </authorList>
    </citation>
    <scope>NUCLEOTIDE SEQUENCE</scope>
    <source>
        <strain evidence="2">Semi-engorged</strain>
        <tissue evidence="2">Salivary glands</tissue>
    </source>
</reference>
<name>A0A6B0UIG8_IXORI</name>
<protein>
    <submittedName>
        <fullName evidence="2">Putative secreted protein</fullName>
    </submittedName>
</protein>
<keyword evidence="1" id="KW-0812">Transmembrane</keyword>
<dbReference type="AlphaFoldDB" id="A0A6B0UIG8"/>
<organism evidence="2">
    <name type="scientific">Ixodes ricinus</name>
    <name type="common">Common tick</name>
    <name type="synonym">Acarus ricinus</name>
    <dbReference type="NCBI Taxonomy" id="34613"/>
    <lineage>
        <taxon>Eukaryota</taxon>
        <taxon>Metazoa</taxon>
        <taxon>Ecdysozoa</taxon>
        <taxon>Arthropoda</taxon>
        <taxon>Chelicerata</taxon>
        <taxon>Arachnida</taxon>
        <taxon>Acari</taxon>
        <taxon>Parasitiformes</taxon>
        <taxon>Ixodida</taxon>
        <taxon>Ixodoidea</taxon>
        <taxon>Ixodidae</taxon>
        <taxon>Ixodinae</taxon>
        <taxon>Ixodes</taxon>
    </lineage>
</organism>
<evidence type="ECO:0000256" key="1">
    <source>
        <dbReference type="SAM" id="Phobius"/>
    </source>
</evidence>
<keyword evidence="1" id="KW-1133">Transmembrane helix</keyword>
<sequence>MYVSFLSLHVLHLRTSFIVMTYIDTSDILLLLIFNAVCAVLFCSCVYPTVLPPHVMLKGLRGILNKTMNKCVSKTCLLDVFRNFFYRTESFHCNFEYSVYML</sequence>
<feature type="transmembrane region" description="Helical" evidence="1">
    <location>
        <begin position="28"/>
        <end position="51"/>
    </location>
</feature>
<evidence type="ECO:0000313" key="2">
    <source>
        <dbReference type="EMBL" id="MXU88543.1"/>
    </source>
</evidence>
<keyword evidence="1" id="KW-0472">Membrane</keyword>
<accession>A0A6B0UIG8</accession>
<proteinExistence type="predicted"/>